<name>A0A7R9HSL3_9NEOP</name>
<evidence type="ECO:0000313" key="2">
    <source>
        <dbReference type="EMBL" id="CAD7433402.1"/>
    </source>
</evidence>
<accession>A0A7R9HSL3</accession>
<protein>
    <submittedName>
        <fullName evidence="2">Uncharacterized protein</fullName>
    </submittedName>
</protein>
<dbReference type="EMBL" id="OB796409">
    <property type="protein sequence ID" value="CAD7433402.1"/>
    <property type="molecule type" value="Genomic_DNA"/>
</dbReference>
<proteinExistence type="predicted"/>
<dbReference type="AlphaFoldDB" id="A0A7R9HSL3"/>
<feature type="region of interest" description="Disordered" evidence="1">
    <location>
        <begin position="110"/>
        <end position="129"/>
    </location>
</feature>
<evidence type="ECO:0000256" key="1">
    <source>
        <dbReference type="SAM" id="MobiDB-lite"/>
    </source>
</evidence>
<organism evidence="2">
    <name type="scientific">Timema monikensis</name>
    <dbReference type="NCBI Taxonomy" id="170555"/>
    <lineage>
        <taxon>Eukaryota</taxon>
        <taxon>Metazoa</taxon>
        <taxon>Ecdysozoa</taxon>
        <taxon>Arthropoda</taxon>
        <taxon>Hexapoda</taxon>
        <taxon>Insecta</taxon>
        <taxon>Pterygota</taxon>
        <taxon>Neoptera</taxon>
        <taxon>Polyneoptera</taxon>
        <taxon>Phasmatodea</taxon>
        <taxon>Timematodea</taxon>
        <taxon>Timematoidea</taxon>
        <taxon>Timematidae</taxon>
        <taxon>Timema</taxon>
    </lineage>
</organism>
<sequence>MSRDEAVCSQLRTAKGGRENGQTALRAVPKIRDEELGTGGKKCQDIKISSFSHDVQRVLELENSLQTSKRQLEELKKQLKKEETHKQTLERELLEDQKKIKELEEKYNLHKTKSTEQGGGVFENDLKDQ</sequence>
<gene>
    <name evidence="2" type="ORF">TMSB3V08_LOCUS10078</name>
</gene>
<reference evidence="2" key="1">
    <citation type="submission" date="2020-11" db="EMBL/GenBank/DDBJ databases">
        <authorList>
            <person name="Tran Van P."/>
        </authorList>
    </citation>
    <scope>NUCLEOTIDE SEQUENCE</scope>
</reference>